<evidence type="ECO:0000256" key="5">
    <source>
        <dbReference type="ARBA" id="ARBA00023136"/>
    </source>
</evidence>
<dbReference type="AlphaFoldDB" id="A0A443SBS2"/>
<dbReference type="STRING" id="299467.A0A443SBS2"/>
<dbReference type="InterPro" id="IPR046756">
    <property type="entry name" value="VAS1/VOA1_TM"/>
</dbReference>
<comment type="caution">
    <text evidence="10">The sequence shown here is derived from an EMBL/GenBank/DDBJ whole genome shotgun (WGS) entry which is preliminary data.</text>
</comment>
<evidence type="ECO:0000256" key="4">
    <source>
        <dbReference type="ARBA" id="ARBA00022989"/>
    </source>
</evidence>
<evidence type="ECO:0000259" key="8">
    <source>
        <dbReference type="Pfam" id="PF05827"/>
    </source>
</evidence>
<evidence type="ECO:0000256" key="1">
    <source>
        <dbReference type="ARBA" id="ARBA00004167"/>
    </source>
</evidence>
<keyword evidence="3 6" id="KW-0812">Transmembrane</keyword>
<dbReference type="VEuPathDB" id="VectorBase:LDEU007183"/>
<dbReference type="Gene3D" id="2.40.160.110">
    <property type="match status" value="1"/>
</dbReference>
<dbReference type="EMBL" id="NCKV01004327">
    <property type="protein sequence ID" value="RWS24855.1"/>
    <property type="molecule type" value="Genomic_DNA"/>
</dbReference>
<dbReference type="GO" id="GO:0001671">
    <property type="term" value="F:ATPase activator activity"/>
    <property type="evidence" value="ECO:0007669"/>
    <property type="project" value="TreeGrafter"/>
</dbReference>
<evidence type="ECO:0000313" key="11">
    <source>
        <dbReference type="Proteomes" id="UP000288716"/>
    </source>
</evidence>
<dbReference type="GO" id="GO:0033176">
    <property type="term" value="C:proton-transporting V-type ATPase complex"/>
    <property type="evidence" value="ECO:0007669"/>
    <property type="project" value="TreeGrafter"/>
</dbReference>
<dbReference type="Proteomes" id="UP000288716">
    <property type="component" value="Unassembled WGS sequence"/>
</dbReference>
<accession>A0A443SBS2</accession>
<dbReference type="InterPro" id="IPR008388">
    <property type="entry name" value="Ac45_acc_su"/>
</dbReference>
<keyword evidence="11" id="KW-1185">Reference proteome</keyword>
<name>A0A443SBS2_9ACAR</name>
<feature type="domain" description="V-type proton ATPase subunit S1 luminal" evidence="8">
    <location>
        <begin position="55"/>
        <end position="169"/>
    </location>
</feature>
<dbReference type="Pfam" id="PF05827">
    <property type="entry name" value="VAS1_LD"/>
    <property type="match status" value="1"/>
</dbReference>
<dbReference type="InterPro" id="IPR046755">
    <property type="entry name" value="VAS1_LD"/>
</dbReference>
<sequence length="235" mass="26772">MLSFTVFASCLFLVPILFSASVYSDGNFDHLTNDTKCQIYLYTEGGDFSVKELEHEGWKNISEVVFKDPKGVDSKCNSKDKENKELILSYDGNLKLTLYLYSTVDYWEIKNITATYATDKSVAFSSDNMYASKEFSWSCGALSLSFDGKVNNITTRAWLNMKRFQVQPFEGNEKVVFFESYDCTTWFTIPLWMGFLTVSMFTLIAAIGVYLLFTIKTMDKFENPKGKTITVPVGE</sequence>
<keyword evidence="5 6" id="KW-0472">Membrane</keyword>
<protein>
    <submittedName>
        <fullName evidence="10">V-type proton ATPase subunit S1-like protein</fullName>
    </submittedName>
</protein>
<dbReference type="OrthoDB" id="9985059at2759"/>
<evidence type="ECO:0000256" key="6">
    <source>
        <dbReference type="SAM" id="Phobius"/>
    </source>
</evidence>
<feature type="signal peptide" evidence="7">
    <location>
        <begin position="1"/>
        <end position="24"/>
    </location>
</feature>
<evidence type="ECO:0000256" key="3">
    <source>
        <dbReference type="ARBA" id="ARBA00022692"/>
    </source>
</evidence>
<dbReference type="Pfam" id="PF20520">
    <property type="entry name" value="Ac45-VOA1_TM"/>
    <property type="match status" value="1"/>
</dbReference>
<proteinExistence type="inferred from homology"/>
<comment type="subcellular location">
    <subcellularLocation>
        <location evidence="1">Membrane</location>
        <topology evidence="1">Single-pass membrane protein</topology>
    </subcellularLocation>
</comment>
<gene>
    <name evidence="10" type="ORF">B4U80_00547</name>
</gene>
<dbReference type="PANTHER" id="PTHR12471:SF7">
    <property type="entry name" value="V-TYPE PROTON ATPASE SUBUNIT S1"/>
    <property type="match status" value="1"/>
</dbReference>
<evidence type="ECO:0000256" key="7">
    <source>
        <dbReference type="SAM" id="SignalP"/>
    </source>
</evidence>
<feature type="transmembrane region" description="Helical" evidence="6">
    <location>
        <begin position="191"/>
        <end position="213"/>
    </location>
</feature>
<evidence type="ECO:0000313" key="10">
    <source>
        <dbReference type="EMBL" id="RWS24855.1"/>
    </source>
</evidence>
<keyword evidence="7" id="KW-0732">Signal</keyword>
<reference evidence="10 11" key="1">
    <citation type="journal article" date="2018" name="Gigascience">
        <title>Genomes of trombidid mites reveal novel predicted allergens and laterally-transferred genes associated with secondary metabolism.</title>
        <authorList>
            <person name="Dong X."/>
            <person name="Chaisiri K."/>
            <person name="Xia D."/>
            <person name="Armstrong S.D."/>
            <person name="Fang Y."/>
            <person name="Donnelly M.J."/>
            <person name="Kadowaki T."/>
            <person name="McGarry J.W."/>
            <person name="Darby A.C."/>
            <person name="Makepeace B.L."/>
        </authorList>
    </citation>
    <scope>NUCLEOTIDE SEQUENCE [LARGE SCALE GENOMIC DNA]</scope>
    <source>
        <strain evidence="10">UoL-UT</strain>
    </source>
</reference>
<feature type="domain" description="V-type proton ATPase subunit S1/VOA1 transmembrane" evidence="9">
    <location>
        <begin position="185"/>
        <end position="223"/>
    </location>
</feature>
<keyword evidence="4 6" id="KW-1133">Transmembrane helix</keyword>
<feature type="chain" id="PRO_5019353010" evidence="7">
    <location>
        <begin position="25"/>
        <end position="235"/>
    </location>
</feature>
<dbReference type="GO" id="GO:0030641">
    <property type="term" value="P:regulation of cellular pH"/>
    <property type="evidence" value="ECO:0007669"/>
    <property type="project" value="TreeGrafter"/>
</dbReference>
<evidence type="ECO:0000256" key="2">
    <source>
        <dbReference type="ARBA" id="ARBA00009037"/>
    </source>
</evidence>
<evidence type="ECO:0000259" key="9">
    <source>
        <dbReference type="Pfam" id="PF20520"/>
    </source>
</evidence>
<comment type="similarity">
    <text evidence="2">Belongs to the vacuolar ATPase subunit S1 family.</text>
</comment>
<organism evidence="10 11">
    <name type="scientific">Leptotrombidium deliense</name>
    <dbReference type="NCBI Taxonomy" id="299467"/>
    <lineage>
        <taxon>Eukaryota</taxon>
        <taxon>Metazoa</taxon>
        <taxon>Ecdysozoa</taxon>
        <taxon>Arthropoda</taxon>
        <taxon>Chelicerata</taxon>
        <taxon>Arachnida</taxon>
        <taxon>Acari</taxon>
        <taxon>Acariformes</taxon>
        <taxon>Trombidiformes</taxon>
        <taxon>Prostigmata</taxon>
        <taxon>Anystina</taxon>
        <taxon>Parasitengona</taxon>
        <taxon>Trombiculoidea</taxon>
        <taxon>Trombiculidae</taxon>
        <taxon>Leptotrombidium</taxon>
    </lineage>
</organism>
<dbReference type="PANTHER" id="PTHR12471">
    <property type="entry name" value="VACUOLAR ATP SYNTHASE SUBUNIT S1"/>
    <property type="match status" value="1"/>
</dbReference>